<keyword evidence="2" id="KW-1185">Reference proteome</keyword>
<dbReference type="Proteomes" id="UP000198211">
    <property type="component" value="Unassembled WGS sequence"/>
</dbReference>
<sequence length="177" mass="21075">MKREFNHAADYLTSKALVQGESWTVQDDLEKRHLEVVFKICEHRRKALTLELAVENPSMTLVKKMSIQERDMVLALSVLSVHLYLLPPGSWRYSRDRELLEVPPMVPQKFQAERWRRIKVHQEDDEYLAELRAFLNDDLDRFSPTLRSQICSFWMTEEYCIDSHILFAEDHETPWII</sequence>
<protein>
    <submittedName>
        <fullName evidence="1">Uncharacterized protein</fullName>
    </submittedName>
</protein>
<organism evidence="1 2">
    <name type="scientific">Phytophthora megakarya</name>
    <dbReference type="NCBI Taxonomy" id="4795"/>
    <lineage>
        <taxon>Eukaryota</taxon>
        <taxon>Sar</taxon>
        <taxon>Stramenopiles</taxon>
        <taxon>Oomycota</taxon>
        <taxon>Peronosporomycetes</taxon>
        <taxon>Peronosporales</taxon>
        <taxon>Peronosporaceae</taxon>
        <taxon>Phytophthora</taxon>
    </lineage>
</organism>
<comment type="caution">
    <text evidence="1">The sequence shown here is derived from an EMBL/GenBank/DDBJ whole genome shotgun (WGS) entry which is preliminary data.</text>
</comment>
<proteinExistence type="predicted"/>
<dbReference type="AlphaFoldDB" id="A0A225VG11"/>
<dbReference type="OrthoDB" id="1427860at2759"/>
<reference evidence="2" key="1">
    <citation type="submission" date="2017-03" db="EMBL/GenBank/DDBJ databases">
        <title>Phytopthora megakarya and P. palmivora, two closely related causual agents of cacao black pod achieved similar genome size and gene model numbers by different mechanisms.</title>
        <authorList>
            <person name="Ali S."/>
            <person name="Shao J."/>
            <person name="Larry D.J."/>
            <person name="Kronmiller B."/>
            <person name="Shen D."/>
            <person name="Strem M.D."/>
            <person name="Melnick R.L."/>
            <person name="Guiltinan M.J."/>
            <person name="Tyler B.M."/>
            <person name="Meinhardt L.W."/>
            <person name="Bailey B.A."/>
        </authorList>
    </citation>
    <scope>NUCLEOTIDE SEQUENCE [LARGE SCALE GENOMIC DNA]</scope>
    <source>
        <strain evidence="2">zdho120</strain>
    </source>
</reference>
<evidence type="ECO:0000313" key="2">
    <source>
        <dbReference type="Proteomes" id="UP000198211"/>
    </source>
</evidence>
<evidence type="ECO:0000313" key="1">
    <source>
        <dbReference type="EMBL" id="OWZ04343.1"/>
    </source>
</evidence>
<dbReference type="EMBL" id="NBNE01005015">
    <property type="protein sequence ID" value="OWZ04343.1"/>
    <property type="molecule type" value="Genomic_DNA"/>
</dbReference>
<gene>
    <name evidence="1" type="ORF">PHMEG_00023768</name>
</gene>
<name>A0A225VG11_9STRA</name>
<accession>A0A225VG11</accession>